<dbReference type="Gene3D" id="3.80.10.10">
    <property type="entry name" value="Ribonuclease Inhibitor"/>
    <property type="match status" value="1"/>
</dbReference>
<dbReference type="RefSeq" id="XP_043003511.1">
    <property type="nucleotide sequence ID" value="XM_043158168.1"/>
</dbReference>
<dbReference type="AlphaFoldDB" id="A0A9P7RPQ7"/>
<dbReference type="EMBL" id="CM032189">
    <property type="protein sequence ID" value="KAG7087040.1"/>
    <property type="molecule type" value="Genomic_DNA"/>
</dbReference>
<evidence type="ECO:0008006" key="3">
    <source>
        <dbReference type="Google" id="ProtNLM"/>
    </source>
</evidence>
<dbReference type="GeneID" id="66082094"/>
<accession>A0A9P7RPQ7</accession>
<name>A0A9P7RPQ7_9AGAR</name>
<organism evidence="1 2">
    <name type="scientific">Marasmius oreades</name>
    <name type="common">fairy-ring Marasmius</name>
    <dbReference type="NCBI Taxonomy" id="181124"/>
    <lineage>
        <taxon>Eukaryota</taxon>
        <taxon>Fungi</taxon>
        <taxon>Dikarya</taxon>
        <taxon>Basidiomycota</taxon>
        <taxon>Agaricomycotina</taxon>
        <taxon>Agaricomycetes</taxon>
        <taxon>Agaricomycetidae</taxon>
        <taxon>Agaricales</taxon>
        <taxon>Marasmiineae</taxon>
        <taxon>Marasmiaceae</taxon>
        <taxon>Marasmius</taxon>
    </lineage>
</organism>
<proteinExistence type="predicted"/>
<gene>
    <name evidence="1" type="ORF">E1B28_013019</name>
</gene>
<dbReference type="KEGG" id="more:E1B28_013019"/>
<dbReference type="SUPFAM" id="SSF52047">
    <property type="entry name" value="RNI-like"/>
    <property type="match status" value="1"/>
</dbReference>
<dbReference type="OrthoDB" id="3048040at2759"/>
<reference evidence="1" key="1">
    <citation type="journal article" date="2021" name="Genome Biol. Evol.">
        <title>The assembled and annotated genome of the fairy-ring fungus Marasmius oreades.</title>
        <authorList>
            <person name="Hiltunen M."/>
            <person name="Ament-Velasquez S.L."/>
            <person name="Johannesson H."/>
        </authorList>
    </citation>
    <scope>NUCLEOTIDE SEQUENCE</scope>
    <source>
        <strain evidence="1">03SP1</strain>
    </source>
</reference>
<sequence length="517" mass="59609">MTTIGSLAPETIIHILRTASQLELQQNAFDNLPLTIPNCSEVSRRWRSIVSKAPTVFTNIIVPFEILRIHNYSIRSWINFWLEHSKPLPITLLSILPRSLECEDFEAFRQMWCDFIIPNVSRLERYHFHLRTIRFTHQSQYAFLRALRHVDAPILNDIHIRVGCEKDRRLYKPLYSLFRSIPNLRKVVLYGFDRLPPLTHELRELDIYRVELSNTSFQRLATVCQRLEVLTLRSIWVSKGSLSDDSPTPIKMDSLRTLTLNFEDVGPFVKNANLSKHYLTHVLAPNLEYLEVSPAELSRINLFNMLPNPSSLTSLRTLKLVGVSKTVQRQTVSGDMDNSIWFKSLPSSNVVEEIHLSHSSGEVLGIDFPIPDSSGEPRSGDELRDMERLSDIYYIGRSQKYEPNPVVDSMRPSSSTASLTNLKSLTVETLVAEDMVWMCRLITVRPTIRMVWLSESALLTLRTSLILWEDRDSGRSFIKIQKPGYMGCEFKEHVEEKGVDVERWVKERVELRILGSS</sequence>
<dbReference type="InterPro" id="IPR032675">
    <property type="entry name" value="LRR_dom_sf"/>
</dbReference>
<evidence type="ECO:0000313" key="1">
    <source>
        <dbReference type="EMBL" id="KAG7087040.1"/>
    </source>
</evidence>
<keyword evidence="2" id="KW-1185">Reference proteome</keyword>
<evidence type="ECO:0000313" key="2">
    <source>
        <dbReference type="Proteomes" id="UP001049176"/>
    </source>
</evidence>
<comment type="caution">
    <text evidence="1">The sequence shown here is derived from an EMBL/GenBank/DDBJ whole genome shotgun (WGS) entry which is preliminary data.</text>
</comment>
<protein>
    <recommendedName>
        <fullName evidence="3">F-box domain-containing protein</fullName>
    </recommendedName>
</protein>
<dbReference type="Proteomes" id="UP001049176">
    <property type="component" value="Chromosome 9"/>
</dbReference>